<sequence length="279" mass="32917">MVRHEEVQNNPRLPFYFYRDYDVNISEHWHQGIELNYLIKGTDLRFAIEGHTYHFNSGDFWCVNRAQIHSSSGEKGEWNCIGIIIDDDYLLSQYPSSVNWNINLLGEKNCKNEQAYQEMCQSLVKISNLISNKVDDDVRFLIMIELMKIIVLLDQNFNETKIIQTKPNRSLNQDLIAYLNRHFTEGISVEDVVEHFNSSHVTLNQQLKENTKMSISEYLRLLRLMKARELLLSTNKSIELIAFESGFSNGHVLNRNFKKWKNKTPTQYRNEFAQYYLPH</sequence>
<dbReference type="Gene3D" id="1.10.10.60">
    <property type="entry name" value="Homeodomain-like"/>
    <property type="match status" value="2"/>
</dbReference>
<dbReference type="InterPro" id="IPR018060">
    <property type="entry name" value="HTH_AraC"/>
</dbReference>
<dbReference type="PROSITE" id="PS01124">
    <property type="entry name" value="HTH_ARAC_FAMILY_2"/>
    <property type="match status" value="1"/>
</dbReference>
<reference evidence="5 6" key="1">
    <citation type="journal article" date="2015" name="Genome Announc.">
        <title>Expanding the biotechnology potential of lactobacilli through comparative genomics of 213 strains and associated genera.</title>
        <authorList>
            <person name="Sun Z."/>
            <person name="Harris H.M."/>
            <person name="McCann A."/>
            <person name="Guo C."/>
            <person name="Argimon S."/>
            <person name="Zhang W."/>
            <person name="Yang X."/>
            <person name="Jeffery I.B."/>
            <person name="Cooney J.C."/>
            <person name="Kagawa T.F."/>
            <person name="Liu W."/>
            <person name="Song Y."/>
            <person name="Salvetti E."/>
            <person name="Wrobel A."/>
            <person name="Rasinkangas P."/>
            <person name="Parkhill J."/>
            <person name="Rea M.C."/>
            <person name="O'Sullivan O."/>
            <person name="Ritari J."/>
            <person name="Douillard F.P."/>
            <person name="Paul Ross R."/>
            <person name="Yang R."/>
            <person name="Briner A.E."/>
            <person name="Felis G.E."/>
            <person name="de Vos W.M."/>
            <person name="Barrangou R."/>
            <person name="Klaenhammer T.R."/>
            <person name="Caufield P.W."/>
            <person name="Cui Y."/>
            <person name="Zhang H."/>
            <person name="O'Toole P.W."/>
        </authorList>
    </citation>
    <scope>NUCLEOTIDE SEQUENCE [LARGE SCALE GENOMIC DNA]</scope>
    <source>
        <strain evidence="5 6">DSM 16043</strain>
    </source>
</reference>
<keyword evidence="6" id="KW-1185">Reference proteome</keyword>
<organism evidence="5 6">
    <name type="scientific">Lactobacillus kalixensis DSM 16043</name>
    <dbReference type="NCBI Taxonomy" id="1423763"/>
    <lineage>
        <taxon>Bacteria</taxon>
        <taxon>Bacillati</taxon>
        <taxon>Bacillota</taxon>
        <taxon>Bacilli</taxon>
        <taxon>Lactobacillales</taxon>
        <taxon>Lactobacillaceae</taxon>
        <taxon>Lactobacillus</taxon>
    </lineage>
</organism>
<dbReference type="AlphaFoldDB" id="A0A0R1UKQ9"/>
<evidence type="ECO:0000256" key="3">
    <source>
        <dbReference type="ARBA" id="ARBA00023163"/>
    </source>
</evidence>
<evidence type="ECO:0000313" key="6">
    <source>
        <dbReference type="Proteomes" id="UP000051036"/>
    </source>
</evidence>
<dbReference type="Pfam" id="PF12833">
    <property type="entry name" value="HTH_18"/>
    <property type="match status" value="1"/>
</dbReference>
<dbReference type="SMART" id="SM00342">
    <property type="entry name" value="HTH_ARAC"/>
    <property type="match status" value="1"/>
</dbReference>
<dbReference type="STRING" id="1423763.FC46_GL000090"/>
<gene>
    <name evidence="5" type="ORF">FC46_GL000090</name>
</gene>
<evidence type="ECO:0000256" key="1">
    <source>
        <dbReference type="ARBA" id="ARBA00023015"/>
    </source>
</evidence>
<dbReference type="SUPFAM" id="SSF51182">
    <property type="entry name" value="RmlC-like cupins"/>
    <property type="match status" value="1"/>
</dbReference>
<dbReference type="SUPFAM" id="SSF46689">
    <property type="entry name" value="Homeodomain-like"/>
    <property type="match status" value="1"/>
</dbReference>
<dbReference type="GO" id="GO:0043565">
    <property type="term" value="F:sequence-specific DNA binding"/>
    <property type="evidence" value="ECO:0007669"/>
    <property type="project" value="InterPro"/>
</dbReference>
<feature type="domain" description="HTH araC/xylS-type" evidence="4">
    <location>
        <begin position="173"/>
        <end position="271"/>
    </location>
</feature>
<dbReference type="PANTHER" id="PTHR43280:SF2">
    <property type="entry name" value="HTH-TYPE TRANSCRIPTIONAL REGULATOR EXSA"/>
    <property type="match status" value="1"/>
</dbReference>
<dbReference type="GO" id="GO:0003700">
    <property type="term" value="F:DNA-binding transcription factor activity"/>
    <property type="evidence" value="ECO:0007669"/>
    <property type="project" value="InterPro"/>
</dbReference>
<evidence type="ECO:0000259" key="4">
    <source>
        <dbReference type="PROSITE" id="PS01124"/>
    </source>
</evidence>
<dbReference type="Proteomes" id="UP000051036">
    <property type="component" value="Unassembled WGS sequence"/>
</dbReference>
<dbReference type="EMBL" id="AZFM01000001">
    <property type="protein sequence ID" value="KRL91541.1"/>
    <property type="molecule type" value="Genomic_DNA"/>
</dbReference>
<accession>A0A0R1UKQ9</accession>
<name>A0A0R1UKQ9_9LACO</name>
<dbReference type="RefSeq" id="WP_057797072.1">
    <property type="nucleotide sequence ID" value="NZ_AZFM01000001.1"/>
</dbReference>
<dbReference type="InterPro" id="IPR014710">
    <property type="entry name" value="RmlC-like_jellyroll"/>
</dbReference>
<keyword evidence="1" id="KW-0805">Transcription regulation</keyword>
<keyword evidence="3" id="KW-0804">Transcription</keyword>
<evidence type="ECO:0000256" key="2">
    <source>
        <dbReference type="ARBA" id="ARBA00023125"/>
    </source>
</evidence>
<dbReference type="PATRIC" id="fig|1423763.3.peg.89"/>
<dbReference type="Gene3D" id="2.60.120.10">
    <property type="entry name" value="Jelly Rolls"/>
    <property type="match status" value="1"/>
</dbReference>
<keyword evidence="2" id="KW-0238">DNA-binding</keyword>
<proteinExistence type="predicted"/>
<dbReference type="InterPro" id="IPR011051">
    <property type="entry name" value="RmlC_Cupin_sf"/>
</dbReference>
<dbReference type="OrthoDB" id="2211832at2"/>
<protein>
    <submittedName>
        <fullName evidence="5">AraC family transcriptional regulator</fullName>
    </submittedName>
</protein>
<dbReference type="InterPro" id="IPR009057">
    <property type="entry name" value="Homeodomain-like_sf"/>
</dbReference>
<evidence type="ECO:0000313" key="5">
    <source>
        <dbReference type="EMBL" id="KRL91541.1"/>
    </source>
</evidence>
<comment type="caution">
    <text evidence="5">The sequence shown here is derived from an EMBL/GenBank/DDBJ whole genome shotgun (WGS) entry which is preliminary data.</text>
</comment>
<dbReference type="PANTHER" id="PTHR43280">
    <property type="entry name" value="ARAC-FAMILY TRANSCRIPTIONAL REGULATOR"/>
    <property type="match status" value="1"/>
</dbReference>